<dbReference type="OrthoDB" id="6954176at2"/>
<evidence type="ECO:0000313" key="2">
    <source>
        <dbReference type="Proteomes" id="UP000183983"/>
    </source>
</evidence>
<dbReference type="RefSeq" id="WP_084537107.1">
    <property type="nucleotide sequence ID" value="NZ_FRDA01000007.1"/>
</dbReference>
<accession>A0A1M7NWL0</accession>
<dbReference type="InterPro" id="IPR036249">
    <property type="entry name" value="Thioredoxin-like_sf"/>
</dbReference>
<sequence length="210" mass="23040">MSVETVTDSTFQKSVIDASQEKLVVVEFSTVDKTTKRDPSVLNASGKMDEVINELDTKYAGKAVFCRVEIKLDSDLKDTLNPYASGTYGINHGPTMILVLNGKNMRELVGLQTGERMVQVIDEVLAEALPTFPEWVDARINLAAQSIVDKKTASLDEVAFGKLGVLLTLRRVLNKKATPQDLGMLDAINDVLQMLEVLHADETFIGKINA</sequence>
<reference evidence="1 2" key="1">
    <citation type="submission" date="2016-11" db="EMBL/GenBank/DDBJ databases">
        <authorList>
            <person name="Jaros S."/>
            <person name="Januszkiewicz K."/>
            <person name="Wedrychowicz H."/>
        </authorList>
    </citation>
    <scope>NUCLEOTIDE SEQUENCE [LARGE SCALE GENOMIC DNA]</scope>
    <source>
        <strain evidence="1 2">LMG 26898</strain>
    </source>
</reference>
<dbReference type="EMBL" id="FRDA01000007">
    <property type="protein sequence ID" value="SHN08493.1"/>
    <property type="molecule type" value="Genomic_DNA"/>
</dbReference>
<evidence type="ECO:0008006" key="3">
    <source>
        <dbReference type="Google" id="ProtNLM"/>
    </source>
</evidence>
<dbReference type="Gene3D" id="3.40.30.10">
    <property type="entry name" value="Glutaredoxin"/>
    <property type="match status" value="1"/>
</dbReference>
<dbReference type="AlphaFoldDB" id="A0A1M7NWL0"/>
<name>A0A1M7NWL0_9PSED</name>
<dbReference type="STRING" id="1190415.SAMN05216593_107111"/>
<evidence type="ECO:0000313" key="1">
    <source>
        <dbReference type="EMBL" id="SHN08493.1"/>
    </source>
</evidence>
<organism evidence="1 2">
    <name type="scientific">Pseudomonas asturiensis</name>
    <dbReference type="NCBI Taxonomy" id="1190415"/>
    <lineage>
        <taxon>Bacteria</taxon>
        <taxon>Pseudomonadati</taxon>
        <taxon>Pseudomonadota</taxon>
        <taxon>Gammaproteobacteria</taxon>
        <taxon>Pseudomonadales</taxon>
        <taxon>Pseudomonadaceae</taxon>
        <taxon>Pseudomonas</taxon>
    </lineage>
</organism>
<dbReference type="SUPFAM" id="SSF52833">
    <property type="entry name" value="Thioredoxin-like"/>
    <property type="match status" value="1"/>
</dbReference>
<proteinExistence type="predicted"/>
<protein>
    <recommendedName>
        <fullName evidence="3">Thioredoxin</fullName>
    </recommendedName>
</protein>
<dbReference type="Proteomes" id="UP000183983">
    <property type="component" value="Unassembled WGS sequence"/>
</dbReference>
<gene>
    <name evidence="1" type="ORF">SAMN05216593_107111</name>
</gene>